<feature type="region of interest" description="Disordered" evidence="1">
    <location>
        <begin position="140"/>
        <end position="162"/>
    </location>
</feature>
<organism evidence="2 3">
    <name type="scientific">Symbiodinium pilosum</name>
    <name type="common">Dinoflagellate</name>
    <dbReference type="NCBI Taxonomy" id="2952"/>
    <lineage>
        <taxon>Eukaryota</taxon>
        <taxon>Sar</taxon>
        <taxon>Alveolata</taxon>
        <taxon>Dinophyceae</taxon>
        <taxon>Suessiales</taxon>
        <taxon>Symbiodiniaceae</taxon>
        <taxon>Symbiodinium</taxon>
    </lineage>
</organism>
<comment type="caution">
    <text evidence="2">The sequence shown here is derived from an EMBL/GenBank/DDBJ whole genome shotgun (WGS) entry which is preliminary data.</text>
</comment>
<dbReference type="OrthoDB" id="449008at2759"/>
<feature type="non-terminal residue" evidence="2">
    <location>
        <position position="162"/>
    </location>
</feature>
<proteinExistence type="predicted"/>
<evidence type="ECO:0000313" key="2">
    <source>
        <dbReference type="EMBL" id="CAE7222025.1"/>
    </source>
</evidence>
<dbReference type="EMBL" id="CAJNIZ010003392">
    <property type="protein sequence ID" value="CAE7222025.1"/>
    <property type="molecule type" value="Genomic_DNA"/>
</dbReference>
<feature type="compositionally biased region" description="Basic and acidic residues" evidence="1">
    <location>
        <begin position="142"/>
        <end position="162"/>
    </location>
</feature>
<sequence>QLRPELWWTEPSSWPSDPILSPKRFAIFLGDLPYEPASHRSPKLIARSEEQPADPSKQPSQVLQRQLRDAQWGEPTETAKYHRLRRLCEKKRSGKLLVPEQVAADYKAGGDARQKLMDQFGECGWSKDRFIAVVNRQHKKTRENENKQRYAWHTEKTMATEL</sequence>
<evidence type="ECO:0000256" key="1">
    <source>
        <dbReference type="SAM" id="MobiDB-lite"/>
    </source>
</evidence>
<dbReference type="Proteomes" id="UP000649617">
    <property type="component" value="Unassembled WGS sequence"/>
</dbReference>
<protein>
    <submittedName>
        <fullName evidence="2">Uncharacterized protein</fullName>
    </submittedName>
</protein>
<reference evidence="2" key="1">
    <citation type="submission" date="2021-02" db="EMBL/GenBank/DDBJ databases">
        <authorList>
            <person name="Dougan E. K."/>
            <person name="Rhodes N."/>
            <person name="Thang M."/>
            <person name="Chan C."/>
        </authorList>
    </citation>
    <scope>NUCLEOTIDE SEQUENCE</scope>
</reference>
<feature type="region of interest" description="Disordered" evidence="1">
    <location>
        <begin position="39"/>
        <end position="75"/>
    </location>
</feature>
<keyword evidence="3" id="KW-1185">Reference proteome</keyword>
<accession>A0A812K7M3</accession>
<feature type="non-terminal residue" evidence="2">
    <location>
        <position position="1"/>
    </location>
</feature>
<name>A0A812K7M3_SYMPI</name>
<gene>
    <name evidence="2" type="ORF">SPIL2461_LOCUS2969</name>
</gene>
<dbReference type="AlphaFoldDB" id="A0A812K7M3"/>
<evidence type="ECO:0000313" key="3">
    <source>
        <dbReference type="Proteomes" id="UP000649617"/>
    </source>
</evidence>